<sequence length="233" mass="26251">MKDKHTYNHVGASGTLPEALRVNPYVLPEGYFEDLQQRILYRCRHIDDPQPGFVVPEGYFEQLGDSMMAKFAEQKLKDMVDEAGFSAPPAYFADLTERLLAAQKLSKQTRETGFTVPTAYFDTLQDRITNRVLGREMAPVRKINRPRWMVYAAAACFAVIISVAGLLRLTDDSRPNAGPLASVSDQEILNYLELYGTADDVVYISEHLDDFDKGYIGEGLSEEDIEAYLNHTL</sequence>
<keyword evidence="1" id="KW-1133">Transmembrane helix</keyword>
<reference evidence="2 3" key="1">
    <citation type="submission" date="2017-02" db="EMBL/GenBank/DDBJ databases">
        <authorList>
            <person name="Peterson S.W."/>
        </authorList>
    </citation>
    <scope>NUCLEOTIDE SEQUENCE [LARGE SCALE GENOMIC DNA]</scope>
    <source>
        <strain evidence="2 3">DSM 22899</strain>
    </source>
</reference>
<gene>
    <name evidence="2" type="ORF">SAMN05660226_03583</name>
</gene>
<accession>A0A1T5EV89</accession>
<dbReference type="OrthoDB" id="677448at2"/>
<keyword evidence="1" id="KW-0472">Membrane</keyword>
<evidence type="ECO:0000313" key="2">
    <source>
        <dbReference type="EMBL" id="SKB87758.1"/>
    </source>
</evidence>
<evidence type="ECO:0000313" key="3">
    <source>
        <dbReference type="Proteomes" id="UP000190541"/>
    </source>
</evidence>
<feature type="transmembrane region" description="Helical" evidence="1">
    <location>
        <begin position="148"/>
        <end position="167"/>
    </location>
</feature>
<evidence type="ECO:0000256" key="1">
    <source>
        <dbReference type="SAM" id="Phobius"/>
    </source>
</evidence>
<name>A0A1T5EV89_9SPHI</name>
<dbReference type="EMBL" id="FUYS01000011">
    <property type="protein sequence ID" value="SKB87758.1"/>
    <property type="molecule type" value="Genomic_DNA"/>
</dbReference>
<dbReference type="RefSeq" id="WP_079718218.1">
    <property type="nucleotide sequence ID" value="NZ_FUYS01000011.1"/>
</dbReference>
<dbReference type="STRING" id="623280.SAMN05660226_03583"/>
<keyword evidence="1" id="KW-0812">Transmembrane</keyword>
<keyword evidence="3" id="KW-1185">Reference proteome</keyword>
<dbReference type="AlphaFoldDB" id="A0A1T5EV89"/>
<proteinExistence type="predicted"/>
<dbReference type="Proteomes" id="UP000190541">
    <property type="component" value="Unassembled WGS sequence"/>
</dbReference>
<organism evidence="2 3">
    <name type="scientific">Parapedobacter luteus</name>
    <dbReference type="NCBI Taxonomy" id="623280"/>
    <lineage>
        <taxon>Bacteria</taxon>
        <taxon>Pseudomonadati</taxon>
        <taxon>Bacteroidota</taxon>
        <taxon>Sphingobacteriia</taxon>
        <taxon>Sphingobacteriales</taxon>
        <taxon>Sphingobacteriaceae</taxon>
        <taxon>Parapedobacter</taxon>
    </lineage>
</organism>
<protein>
    <submittedName>
        <fullName evidence="2">Uncharacterized protein</fullName>
    </submittedName>
</protein>